<dbReference type="InterPro" id="IPR050325">
    <property type="entry name" value="Prot/Nucl_acid_deglycase"/>
</dbReference>
<evidence type="ECO:0000313" key="5">
    <source>
        <dbReference type="EMBL" id="SEG95385.1"/>
    </source>
</evidence>
<reference evidence="5 6" key="1">
    <citation type="submission" date="2016-10" db="EMBL/GenBank/DDBJ databases">
        <authorList>
            <person name="de Groot N.N."/>
        </authorList>
    </citation>
    <scope>NUCLEOTIDE SEQUENCE [LARGE SCALE GENOMIC DNA]</scope>
    <source>
        <strain evidence="5 6">CGMCC 4.2023</strain>
    </source>
</reference>
<dbReference type="OrthoDB" id="9792284at2"/>
<keyword evidence="1" id="KW-0346">Stress response</keyword>
<gene>
    <name evidence="5" type="ORF">SAMN05216223_13342</name>
</gene>
<dbReference type="InterPro" id="IPR029062">
    <property type="entry name" value="Class_I_gatase-like"/>
</dbReference>
<dbReference type="Proteomes" id="UP000236754">
    <property type="component" value="Unassembled WGS sequence"/>
</dbReference>
<dbReference type="InterPro" id="IPR002818">
    <property type="entry name" value="DJ-1/PfpI"/>
</dbReference>
<dbReference type="RefSeq" id="WP_103891027.1">
    <property type="nucleotide sequence ID" value="NZ_FNVU01000033.1"/>
</dbReference>
<dbReference type="CDD" id="cd03141">
    <property type="entry name" value="GATase1_Hsp31_like"/>
    <property type="match status" value="1"/>
</dbReference>
<proteinExistence type="inferred from homology"/>
<evidence type="ECO:0000256" key="1">
    <source>
        <dbReference type="ARBA" id="ARBA00023016"/>
    </source>
</evidence>
<dbReference type="SUPFAM" id="SSF52317">
    <property type="entry name" value="Class I glutamine amidotransferase-like"/>
    <property type="match status" value="1"/>
</dbReference>
<organism evidence="5 6">
    <name type="scientific">Actinacidiphila yanglinensis</name>
    <dbReference type="NCBI Taxonomy" id="310779"/>
    <lineage>
        <taxon>Bacteria</taxon>
        <taxon>Bacillati</taxon>
        <taxon>Actinomycetota</taxon>
        <taxon>Actinomycetes</taxon>
        <taxon>Kitasatosporales</taxon>
        <taxon>Streptomycetaceae</taxon>
        <taxon>Actinacidiphila</taxon>
    </lineage>
</organism>
<evidence type="ECO:0000256" key="3">
    <source>
        <dbReference type="ARBA" id="ARBA00038493"/>
    </source>
</evidence>
<dbReference type="PANTHER" id="PTHR48094:SF11">
    <property type="entry name" value="GLUTATHIONE-INDEPENDENT GLYOXALASE HSP31-RELATED"/>
    <property type="match status" value="1"/>
</dbReference>
<dbReference type="GO" id="GO:0008233">
    <property type="term" value="F:peptidase activity"/>
    <property type="evidence" value="ECO:0007669"/>
    <property type="project" value="UniProtKB-KW"/>
</dbReference>
<accession>A0A1H6EF14</accession>
<dbReference type="GO" id="GO:0019243">
    <property type="term" value="P:methylglyoxal catabolic process to D-lactate via S-lactoyl-glutathione"/>
    <property type="evidence" value="ECO:0007669"/>
    <property type="project" value="TreeGrafter"/>
</dbReference>
<protein>
    <submittedName>
        <fullName evidence="5">Putative intracellular protease/amidase</fullName>
    </submittedName>
</protein>
<keyword evidence="5" id="KW-0645">Protease</keyword>
<keyword evidence="5" id="KW-0378">Hydrolase</keyword>
<evidence type="ECO:0000259" key="4">
    <source>
        <dbReference type="Pfam" id="PF01965"/>
    </source>
</evidence>
<evidence type="ECO:0000256" key="2">
    <source>
        <dbReference type="ARBA" id="ARBA00023239"/>
    </source>
</evidence>
<sequence length="236" mass="24515">MSSVLIVLSAATRWTQADGSQRPTGYWAEEFVEPHRAFTAAGLDISLATPGGRAPTVDELSLAPEANNGDTAKVADLRAYLESGSVQDLLTSPRRLEDVVPGDFDAVLIPGGHGPMQDLAVNEDLGRLLETALPDTSKVVAAVCHGQAGLLSAGSAESWLFEGRSLTAFSDEEETMTGLAANAAWLLESRLRAAGADYSKGPAWSPHVVVDGNLVTGQNPASAGPAAEAVLKLLAV</sequence>
<dbReference type="GO" id="GO:0006508">
    <property type="term" value="P:proteolysis"/>
    <property type="evidence" value="ECO:0007669"/>
    <property type="project" value="UniProtKB-KW"/>
</dbReference>
<dbReference type="PANTHER" id="PTHR48094">
    <property type="entry name" value="PROTEIN/NUCLEIC ACID DEGLYCASE DJ-1-RELATED"/>
    <property type="match status" value="1"/>
</dbReference>
<dbReference type="Pfam" id="PF01965">
    <property type="entry name" value="DJ-1_PfpI"/>
    <property type="match status" value="1"/>
</dbReference>
<dbReference type="GO" id="GO:0019172">
    <property type="term" value="F:glyoxalase III activity"/>
    <property type="evidence" value="ECO:0007669"/>
    <property type="project" value="TreeGrafter"/>
</dbReference>
<dbReference type="AlphaFoldDB" id="A0A1H6EF14"/>
<feature type="domain" description="DJ-1/PfpI" evidence="4">
    <location>
        <begin position="30"/>
        <end position="225"/>
    </location>
</feature>
<dbReference type="EMBL" id="FNVU01000033">
    <property type="protein sequence ID" value="SEG95385.1"/>
    <property type="molecule type" value="Genomic_DNA"/>
</dbReference>
<dbReference type="Gene3D" id="3.40.50.880">
    <property type="match status" value="1"/>
</dbReference>
<name>A0A1H6EF14_9ACTN</name>
<evidence type="ECO:0000313" key="6">
    <source>
        <dbReference type="Proteomes" id="UP000236754"/>
    </source>
</evidence>
<keyword evidence="6" id="KW-1185">Reference proteome</keyword>
<dbReference type="GO" id="GO:0005737">
    <property type="term" value="C:cytoplasm"/>
    <property type="evidence" value="ECO:0007669"/>
    <property type="project" value="TreeGrafter"/>
</dbReference>
<comment type="similarity">
    <text evidence="3">Belongs to the peptidase C56 family. HSP31-like subfamily.</text>
</comment>
<keyword evidence="2" id="KW-0456">Lyase</keyword>